<proteinExistence type="predicted"/>
<evidence type="ECO:0000259" key="8">
    <source>
        <dbReference type="PROSITE" id="PS51096"/>
    </source>
</evidence>
<keyword evidence="6" id="KW-0598">Phosphotransferase system</keyword>
<dbReference type="GO" id="GO:0005737">
    <property type="term" value="C:cytoplasm"/>
    <property type="evidence" value="ECO:0007669"/>
    <property type="project" value="UniProtKB-SubCell"/>
</dbReference>
<gene>
    <name evidence="9" type="ORF">PNU63_15315</name>
    <name evidence="10" type="ORF">RGLFYP36_00188</name>
</gene>
<keyword evidence="2" id="KW-0813">Transport</keyword>
<evidence type="ECO:0000256" key="3">
    <source>
        <dbReference type="ARBA" id="ARBA00022490"/>
    </source>
</evidence>
<keyword evidence="5" id="KW-0808">Transferase</keyword>
<dbReference type="RefSeq" id="WP_156733822.1">
    <property type="nucleotide sequence ID" value="NZ_CACRUU010000035.1"/>
</dbReference>
<dbReference type="Pfam" id="PF03610">
    <property type="entry name" value="EIIA-man"/>
    <property type="match status" value="1"/>
</dbReference>
<evidence type="ECO:0000256" key="6">
    <source>
        <dbReference type="ARBA" id="ARBA00022683"/>
    </source>
</evidence>
<dbReference type="CDD" id="cd00006">
    <property type="entry name" value="PTS_IIA_man"/>
    <property type="match status" value="1"/>
</dbReference>
<sequence length="140" mass="15958">MNKILLASHGHLANGMKKTAEFLMGQNENVETLCAYIDEQSKDLPAMVEKWMNERNPEDQWVVITDIFGGSINNEFMIRAQEGGYWLIAGMNLPLVLSLWYETENLTEKQLETNILEASEGIVLCNKLLSEDTVEEDDEF</sequence>
<feature type="domain" description="PTS EIIA type-4" evidence="8">
    <location>
        <begin position="1"/>
        <end position="123"/>
    </location>
</feature>
<dbReference type="PANTHER" id="PTHR33799:SF1">
    <property type="entry name" value="PTS SYSTEM MANNOSE-SPECIFIC EIIAB COMPONENT-RELATED"/>
    <property type="match status" value="1"/>
</dbReference>
<evidence type="ECO:0000256" key="2">
    <source>
        <dbReference type="ARBA" id="ARBA00022448"/>
    </source>
</evidence>
<evidence type="ECO:0000256" key="4">
    <source>
        <dbReference type="ARBA" id="ARBA00022597"/>
    </source>
</evidence>
<dbReference type="GO" id="GO:0016020">
    <property type="term" value="C:membrane"/>
    <property type="evidence" value="ECO:0007669"/>
    <property type="project" value="InterPro"/>
</dbReference>
<dbReference type="EMBL" id="JAQMLR010000021">
    <property type="protein sequence ID" value="MDB8740126.1"/>
    <property type="molecule type" value="Genomic_DNA"/>
</dbReference>
<evidence type="ECO:0000256" key="5">
    <source>
        <dbReference type="ARBA" id="ARBA00022679"/>
    </source>
</evidence>
<dbReference type="EMBL" id="CACRUU010000035">
    <property type="protein sequence ID" value="VYT89051.1"/>
    <property type="molecule type" value="Genomic_DNA"/>
</dbReference>
<dbReference type="InterPro" id="IPR051471">
    <property type="entry name" value="Bacterial_PTS_sugar_comp"/>
</dbReference>
<evidence type="ECO:0000256" key="7">
    <source>
        <dbReference type="ARBA" id="ARBA00022777"/>
    </source>
</evidence>
<organism evidence="10">
    <name type="scientific">Mediterraneibacter gnavus</name>
    <name type="common">Ruminococcus gnavus</name>
    <dbReference type="NCBI Taxonomy" id="33038"/>
    <lineage>
        <taxon>Bacteria</taxon>
        <taxon>Bacillati</taxon>
        <taxon>Bacillota</taxon>
        <taxon>Clostridia</taxon>
        <taxon>Lachnospirales</taxon>
        <taxon>Lachnospiraceae</taxon>
        <taxon>Mediterraneibacter</taxon>
    </lineage>
</organism>
<dbReference type="InterPro" id="IPR033887">
    <property type="entry name" value="PTS_IIA_man"/>
</dbReference>
<dbReference type="InterPro" id="IPR036662">
    <property type="entry name" value="PTS_EIIA_man-typ_sf"/>
</dbReference>
<keyword evidence="4" id="KW-0762">Sugar transport</keyword>
<dbReference type="PROSITE" id="PS51096">
    <property type="entry name" value="PTS_EIIA_TYPE_4"/>
    <property type="match status" value="1"/>
</dbReference>
<dbReference type="GO" id="GO:0009401">
    <property type="term" value="P:phosphoenolpyruvate-dependent sugar phosphotransferase system"/>
    <property type="evidence" value="ECO:0007669"/>
    <property type="project" value="UniProtKB-KW"/>
</dbReference>
<dbReference type="SUPFAM" id="SSF53062">
    <property type="entry name" value="PTS system fructose IIA component-like"/>
    <property type="match status" value="1"/>
</dbReference>
<keyword evidence="7" id="KW-0418">Kinase</keyword>
<dbReference type="Proteomes" id="UP001211731">
    <property type="component" value="Unassembled WGS sequence"/>
</dbReference>
<evidence type="ECO:0000313" key="9">
    <source>
        <dbReference type="EMBL" id="MDB8740126.1"/>
    </source>
</evidence>
<name>A0A6N3ABR6_MEDGN</name>
<comment type="subcellular location">
    <subcellularLocation>
        <location evidence="1">Cytoplasm</location>
    </subcellularLocation>
</comment>
<dbReference type="InterPro" id="IPR004701">
    <property type="entry name" value="PTS_EIIA_man-typ"/>
</dbReference>
<keyword evidence="3" id="KW-0963">Cytoplasm</keyword>
<evidence type="ECO:0000313" key="10">
    <source>
        <dbReference type="EMBL" id="VYT89051.1"/>
    </source>
</evidence>
<dbReference type="GO" id="GO:0016301">
    <property type="term" value="F:kinase activity"/>
    <property type="evidence" value="ECO:0007669"/>
    <property type="project" value="UniProtKB-KW"/>
</dbReference>
<reference evidence="10" key="1">
    <citation type="submission" date="2019-11" db="EMBL/GenBank/DDBJ databases">
        <authorList>
            <person name="Feng L."/>
        </authorList>
    </citation>
    <scope>NUCLEOTIDE SEQUENCE</scope>
    <source>
        <strain evidence="10">RgnavusLFYP36</strain>
    </source>
</reference>
<accession>A0A6N3ABR6</accession>
<dbReference type="AlphaFoldDB" id="A0A6N3ABR6"/>
<dbReference type="Gene3D" id="3.40.50.510">
    <property type="entry name" value="Phosphotransferase system, mannose-type IIA component"/>
    <property type="match status" value="1"/>
</dbReference>
<evidence type="ECO:0000256" key="1">
    <source>
        <dbReference type="ARBA" id="ARBA00004496"/>
    </source>
</evidence>
<protein>
    <submittedName>
        <fullName evidence="10">PTS system fructose IIA component</fullName>
    </submittedName>
</protein>
<reference evidence="9" key="2">
    <citation type="submission" date="2023-01" db="EMBL/GenBank/DDBJ databases">
        <title>Human gut microbiome strain richness.</title>
        <authorList>
            <person name="Chen-Liaw A."/>
        </authorList>
    </citation>
    <scope>NUCLEOTIDE SEQUENCE</scope>
    <source>
        <strain evidence="9">1001217st1_A9_1001217B_191108</strain>
    </source>
</reference>
<dbReference type="PANTHER" id="PTHR33799">
    <property type="entry name" value="PTS PERMEASE-RELATED-RELATED"/>
    <property type="match status" value="1"/>
</dbReference>